<dbReference type="InterPro" id="IPR006612">
    <property type="entry name" value="THAP_Znf"/>
</dbReference>
<keyword evidence="10" id="KW-0539">Nucleus</keyword>
<comment type="caution">
    <text evidence="15">The sequence shown here is derived from an EMBL/GenBank/DDBJ whole genome shotgun (WGS) entry which is preliminary data.</text>
</comment>
<proteinExistence type="inferred from homology"/>
<feature type="domain" description="THAP-type" evidence="14">
    <location>
        <begin position="1"/>
        <end position="82"/>
    </location>
</feature>
<dbReference type="AlphaFoldDB" id="A0AAN7P817"/>
<evidence type="ECO:0000256" key="8">
    <source>
        <dbReference type="ARBA" id="ARBA00023125"/>
    </source>
</evidence>
<evidence type="ECO:0000256" key="7">
    <source>
        <dbReference type="ARBA" id="ARBA00023054"/>
    </source>
</evidence>
<dbReference type="Pfam" id="PF05485">
    <property type="entry name" value="THAP"/>
    <property type="match status" value="1"/>
</dbReference>
<dbReference type="SUPFAM" id="SSF57716">
    <property type="entry name" value="Glucocorticoid receptor-like (DNA-binding domain)"/>
    <property type="match status" value="1"/>
</dbReference>
<keyword evidence="16" id="KW-1185">Reference proteome</keyword>
<comment type="similarity">
    <text evidence="2">Belongs to the THAP1 family.</text>
</comment>
<dbReference type="GO" id="GO:0008270">
    <property type="term" value="F:zinc ion binding"/>
    <property type="evidence" value="ECO:0007669"/>
    <property type="project" value="UniProtKB-KW"/>
</dbReference>
<keyword evidence="3" id="KW-0479">Metal-binding</keyword>
<keyword evidence="4 12" id="KW-0863">Zinc-finger</keyword>
<dbReference type="PROSITE" id="PS50950">
    <property type="entry name" value="ZF_THAP"/>
    <property type="match status" value="1"/>
</dbReference>
<feature type="region of interest" description="Disordered" evidence="13">
    <location>
        <begin position="151"/>
        <end position="178"/>
    </location>
</feature>
<sequence length="202" mass="23140">MVKSCCAYNCTERYKKGGKLSFHIFPNNPDMRKKWILSLRREKFIPTKYSTICSKHFTPESYETSAWSSKKKLKCDAVPIIFNFRAHLKSPSTNGKRLKRRHGANTVLNVLPNTSLLESNPPHTAVENEITAEGLIKKNKRYLGDYTEKINENTSESEDNYEASSNVEEIEEEFASNLDNENLSNIDYAQPDPPIKQSLFKA</sequence>
<dbReference type="InterPro" id="IPR026516">
    <property type="entry name" value="THAP1/10"/>
</dbReference>
<evidence type="ECO:0000256" key="4">
    <source>
        <dbReference type="ARBA" id="ARBA00022771"/>
    </source>
</evidence>
<dbReference type="SMART" id="SM00692">
    <property type="entry name" value="DM3"/>
    <property type="match status" value="1"/>
</dbReference>
<evidence type="ECO:0000313" key="15">
    <source>
        <dbReference type="EMBL" id="KAK4883135.1"/>
    </source>
</evidence>
<evidence type="ECO:0000256" key="5">
    <source>
        <dbReference type="ARBA" id="ARBA00022833"/>
    </source>
</evidence>
<keyword evidence="11" id="KW-0131">Cell cycle</keyword>
<dbReference type="GO" id="GO:0043565">
    <property type="term" value="F:sequence-specific DNA binding"/>
    <property type="evidence" value="ECO:0007669"/>
    <property type="project" value="InterPro"/>
</dbReference>
<dbReference type="EMBL" id="JARPUR010000002">
    <property type="protein sequence ID" value="KAK4883135.1"/>
    <property type="molecule type" value="Genomic_DNA"/>
</dbReference>
<evidence type="ECO:0000256" key="11">
    <source>
        <dbReference type="ARBA" id="ARBA00023306"/>
    </source>
</evidence>
<evidence type="ECO:0000256" key="13">
    <source>
        <dbReference type="SAM" id="MobiDB-lite"/>
    </source>
</evidence>
<dbReference type="InterPro" id="IPR038441">
    <property type="entry name" value="THAP_Znf_sf"/>
</dbReference>
<dbReference type="GO" id="GO:0005654">
    <property type="term" value="C:nucleoplasm"/>
    <property type="evidence" value="ECO:0007669"/>
    <property type="project" value="UniProtKB-SubCell"/>
</dbReference>
<comment type="subcellular location">
    <subcellularLocation>
        <location evidence="1">Nucleus</location>
        <location evidence="1">Nucleoplasm</location>
    </subcellularLocation>
</comment>
<protein>
    <recommendedName>
        <fullName evidence="14">THAP-type domain-containing protein</fullName>
    </recommendedName>
</protein>
<keyword evidence="8 12" id="KW-0238">DNA-binding</keyword>
<reference evidence="16" key="1">
    <citation type="submission" date="2023-01" db="EMBL/GenBank/DDBJ databases">
        <title>Key to firefly adult light organ development and bioluminescence: homeobox transcription factors regulate luciferase expression and transportation to peroxisome.</title>
        <authorList>
            <person name="Fu X."/>
        </authorList>
    </citation>
    <scope>NUCLEOTIDE SEQUENCE [LARGE SCALE GENOMIC DNA]</scope>
</reference>
<evidence type="ECO:0000256" key="12">
    <source>
        <dbReference type="PROSITE-ProRule" id="PRU00309"/>
    </source>
</evidence>
<keyword evidence="5" id="KW-0862">Zinc</keyword>
<dbReference type="PANTHER" id="PTHR46600">
    <property type="entry name" value="THAP DOMAIN-CONTAINING"/>
    <property type="match status" value="1"/>
</dbReference>
<evidence type="ECO:0000256" key="6">
    <source>
        <dbReference type="ARBA" id="ARBA00023015"/>
    </source>
</evidence>
<evidence type="ECO:0000256" key="3">
    <source>
        <dbReference type="ARBA" id="ARBA00022723"/>
    </source>
</evidence>
<dbReference type="SMART" id="SM00980">
    <property type="entry name" value="THAP"/>
    <property type="match status" value="1"/>
</dbReference>
<evidence type="ECO:0000256" key="2">
    <source>
        <dbReference type="ARBA" id="ARBA00006177"/>
    </source>
</evidence>
<dbReference type="Gene3D" id="6.20.210.20">
    <property type="entry name" value="THAP domain"/>
    <property type="match status" value="1"/>
</dbReference>
<organism evidence="15 16">
    <name type="scientific">Aquatica leii</name>
    <dbReference type="NCBI Taxonomy" id="1421715"/>
    <lineage>
        <taxon>Eukaryota</taxon>
        <taxon>Metazoa</taxon>
        <taxon>Ecdysozoa</taxon>
        <taxon>Arthropoda</taxon>
        <taxon>Hexapoda</taxon>
        <taxon>Insecta</taxon>
        <taxon>Pterygota</taxon>
        <taxon>Neoptera</taxon>
        <taxon>Endopterygota</taxon>
        <taxon>Coleoptera</taxon>
        <taxon>Polyphaga</taxon>
        <taxon>Elateriformia</taxon>
        <taxon>Elateroidea</taxon>
        <taxon>Lampyridae</taxon>
        <taxon>Luciolinae</taxon>
        <taxon>Aquatica</taxon>
    </lineage>
</organism>
<accession>A0AAN7P817</accession>
<evidence type="ECO:0000313" key="16">
    <source>
        <dbReference type="Proteomes" id="UP001353858"/>
    </source>
</evidence>
<evidence type="ECO:0000256" key="9">
    <source>
        <dbReference type="ARBA" id="ARBA00023163"/>
    </source>
</evidence>
<keyword evidence="6" id="KW-0805">Transcription regulation</keyword>
<keyword evidence="9" id="KW-0804">Transcription</keyword>
<evidence type="ECO:0000259" key="14">
    <source>
        <dbReference type="PROSITE" id="PS50950"/>
    </source>
</evidence>
<name>A0AAN7P817_9COLE</name>
<evidence type="ECO:0000256" key="10">
    <source>
        <dbReference type="ARBA" id="ARBA00023242"/>
    </source>
</evidence>
<feature type="region of interest" description="Disordered" evidence="13">
    <location>
        <begin position="183"/>
        <end position="202"/>
    </location>
</feature>
<gene>
    <name evidence="15" type="ORF">RN001_006454</name>
</gene>
<dbReference type="PANTHER" id="PTHR46600:SF1">
    <property type="entry name" value="THAP DOMAIN-CONTAINING PROTEIN 1"/>
    <property type="match status" value="1"/>
</dbReference>
<keyword evidence="7" id="KW-0175">Coiled coil</keyword>
<evidence type="ECO:0000256" key="1">
    <source>
        <dbReference type="ARBA" id="ARBA00004642"/>
    </source>
</evidence>
<dbReference type="Proteomes" id="UP001353858">
    <property type="component" value="Unassembled WGS sequence"/>
</dbReference>